<dbReference type="SMART" id="SM00260">
    <property type="entry name" value="CheW"/>
    <property type="match status" value="1"/>
</dbReference>
<gene>
    <name evidence="2" type="ORF">LHA26_01070</name>
</gene>
<dbReference type="EMBL" id="CP084930">
    <property type="protein sequence ID" value="USI73102.1"/>
    <property type="molecule type" value="Genomic_DNA"/>
</dbReference>
<dbReference type="RefSeq" id="WP_252166914.1">
    <property type="nucleotide sequence ID" value="NZ_CP084930.1"/>
</dbReference>
<reference evidence="2" key="1">
    <citation type="journal article" date="2022" name="Toxins">
        <title>Genomic Analysis of Sphingopyxis sp. USTB-05 for Biodegrading Cyanobacterial Hepatotoxins.</title>
        <authorList>
            <person name="Liu C."/>
            <person name="Xu Q."/>
            <person name="Zhao Z."/>
            <person name="Zhang H."/>
            <person name="Liu X."/>
            <person name="Yin C."/>
            <person name="Liu Y."/>
            <person name="Yan H."/>
        </authorList>
    </citation>
    <scope>NUCLEOTIDE SEQUENCE</scope>
    <source>
        <strain evidence="2">NBD5</strain>
    </source>
</reference>
<dbReference type="InterPro" id="IPR002545">
    <property type="entry name" value="CheW-lke_dom"/>
</dbReference>
<dbReference type="Proteomes" id="UP001056937">
    <property type="component" value="Chromosome 1"/>
</dbReference>
<dbReference type="Pfam" id="PF01584">
    <property type="entry name" value="CheW"/>
    <property type="match status" value="1"/>
</dbReference>
<proteinExistence type="predicted"/>
<dbReference type="InterPro" id="IPR039315">
    <property type="entry name" value="CheW"/>
</dbReference>
<dbReference type="Gene3D" id="2.30.30.40">
    <property type="entry name" value="SH3 Domains"/>
    <property type="match status" value="1"/>
</dbReference>
<accession>A0ABY4X851</accession>
<dbReference type="PANTHER" id="PTHR22617:SF23">
    <property type="entry name" value="CHEMOTAXIS PROTEIN CHEW"/>
    <property type="match status" value="1"/>
</dbReference>
<feature type="domain" description="CheW-like" evidence="1">
    <location>
        <begin position="2"/>
        <end position="141"/>
    </location>
</feature>
<protein>
    <submittedName>
        <fullName evidence="2">Chemotaxis protein CheW</fullName>
    </submittedName>
</protein>
<evidence type="ECO:0000313" key="2">
    <source>
        <dbReference type="EMBL" id="USI73102.1"/>
    </source>
</evidence>
<evidence type="ECO:0000259" key="1">
    <source>
        <dbReference type="PROSITE" id="PS50851"/>
    </source>
</evidence>
<dbReference type="PROSITE" id="PS50851">
    <property type="entry name" value="CHEW"/>
    <property type="match status" value="1"/>
</dbReference>
<sequence length="145" mass="15079">MKELKLIARIAGQRVALPTDAIESVVEIDMISPVPLAPVHIAGLAALRSRVLTMIDSYAALGIEAPLVETERQAVVVTVDGHLYGLLVDEVDDVITATGEPAPLHGGLDPGWAAAAIGVVEHEQASLLLLDPARLVAGTRRAAAA</sequence>
<dbReference type="SUPFAM" id="SSF50341">
    <property type="entry name" value="CheW-like"/>
    <property type="match status" value="1"/>
</dbReference>
<name>A0ABY4X851_9SPHN</name>
<dbReference type="Gene3D" id="2.40.50.180">
    <property type="entry name" value="CheA-289, Domain 4"/>
    <property type="match status" value="1"/>
</dbReference>
<dbReference type="PANTHER" id="PTHR22617">
    <property type="entry name" value="CHEMOTAXIS SENSOR HISTIDINE KINASE-RELATED"/>
    <property type="match status" value="1"/>
</dbReference>
<keyword evidence="3" id="KW-1185">Reference proteome</keyword>
<organism evidence="2 3">
    <name type="scientific">Sphingomonas morindae</name>
    <dbReference type="NCBI Taxonomy" id="1541170"/>
    <lineage>
        <taxon>Bacteria</taxon>
        <taxon>Pseudomonadati</taxon>
        <taxon>Pseudomonadota</taxon>
        <taxon>Alphaproteobacteria</taxon>
        <taxon>Sphingomonadales</taxon>
        <taxon>Sphingomonadaceae</taxon>
        <taxon>Sphingomonas</taxon>
    </lineage>
</organism>
<dbReference type="InterPro" id="IPR036061">
    <property type="entry name" value="CheW-like_dom_sf"/>
</dbReference>
<evidence type="ECO:0000313" key="3">
    <source>
        <dbReference type="Proteomes" id="UP001056937"/>
    </source>
</evidence>